<reference evidence="2 3" key="1">
    <citation type="submission" date="2016-03" db="EMBL/GenBank/DDBJ databases">
        <authorList>
            <person name="Ploux O."/>
        </authorList>
    </citation>
    <scope>NUCLEOTIDE SEQUENCE [LARGE SCALE GENOMIC DNA]</scope>
    <source>
        <strain evidence="2 3">URUG2</strain>
    </source>
</reference>
<evidence type="ECO:0000313" key="3">
    <source>
        <dbReference type="Proteomes" id="UP000225277"/>
    </source>
</evidence>
<feature type="compositionally biased region" description="Acidic residues" evidence="1">
    <location>
        <begin position="426"/>
        <end position="470"/>
    </location>
</feature>
<accession>A0A2D3V0H8</accession>
<name>A0A2D3V0H8_9PEZI</name>
<evidence type="ECO:0000313" key="2">
    <source>
        <dbReference type="EMBL" id="CZT21278.1"/>
    </source>
</evidence>
<dbReference type="RefSeq" id="XP_023628167.1">
    <property type="nucleotide sequence ID" value="XM_023772399.1"/>
</dbReference>
<evidence type="ECO:0000256" key="1">
    <source>
        <dbReference type="SAM" id="MobiDB-lite"/>
    </source>
</evidence>
<sequence>MVNSPTLLGLPVELQIEIARQLDSDALSALRLCCRELAVNTMDHFGKEYFLHRTHLYTTHSLLALRDITETTKLARHMKFITLVVVGVENQRSSPPSCLISKKDLATADSERLWYEEERHNIQANGTTYLQQIFTNLKKLGVGRSLEIMGRLWDTRPGDDVQQIKDGSEDCARYKRPTYVYGTSYFIAHVYPWATLPQIEYGSISFAAQGVKDALIRTEHAMEWLDLGCDGTGYHEQQTNFWELSNSQLASLSASWSSLKSLRLAFEAAVPSKSLSALLSSATGLDEIGINSRHAAYLQVFDQNLRRNQLKSVLILQMDCEYEELVRFVARQSKSLEILDFGELLLGTADEPENWELWKLFFGVASKCLNLKDLRLFCLLAWSQHSGHKRYFLPNGRDSYHLHVTEGEVESQMVSISKIGIGCDTAEIEDPEIEDTDEEEDGEEEDGDEEGGVEEDGEEEDSENDADDEESNGRFDERVMRGVKEWKLYEQM</sequence>
<dbReference type="GeneID" id="35602261"/>
<protein>
    <recommendedName>
        <fullName evidence="4">F-box domain-containing protein</fullName>
    </recommendedName>
</protein>
<gene>
    <name evidence="2" type="ORF">RCC_07141</name>
</gene>
<dbReference type="AlphaFoldDB" id="A0A2D3V0H8"/>
<dbReference type="Proteomes" id="UP000225277">
    <property type="component" value="Unassembled WGS sequence"/>
</dbReference>
<feature type="region of interest" description="Disordered" evidence="1">
    <location>
        <begin position="425"/>
        <end position="477"/>
    </location>
</feature>
<evidence type="ECO:0008006" key="4">
    <source>
        <dbReference type="Google" id="ProtNLM"/>
    </source>
</evidence>
<proteinExistence type="predicted"/>
<dbReference type="EMBL" id="FJUY01000011">
    <property type="protein sequence ID" value="CZT21278.1"/>
    <property type="molecule type" value="Genomic_DNA"/>
</dbReference>
<keyword evidence="3" id="KW-1185">Reference proteome</keyword>
<organism evidence="2 3">
    <name type="scientific">Ramularia collo-cygni</name>
    <dbReference type="NCBI Taxonomy" id="112498"/>
    <lineage>
        <taxon>Eukaryota</taxon>
        <taxon>Fungi</taxon>
        <taxon>Dikarya</taxon>
        <taxon>Ascomycota</taxon>
        <taxon>Pezizomycotina</taxon>
        <taxon>Dothideomycetes</taxon>
        <taxon>Dothideomycetidae</taxon>
        <taxon>Mycosphaerellales</taxon>
        <taxon>Mycosphaerellaceae</taxon>
        <taxon>Ramularia</taxon>
    </lineage>
</organism>